<name>A0ACA9SK10_9GLOM</name>
<accession>A0ACA9SK10</accession>
<evidence type="ECO:0000313" key="1">
    <source>
        <dbReference type="EMBL" id="CAG8841891.1"/>
    </source>
</evidence>
<comment type="caution">
    <text evidence="1">The sequence shown here is derived from an EMBL/GenBank/DDBJ whole genome shotgun (WGS) entry which is preliminary data.</text>
</comment>
<organism evidence="1 2">
    <name type="scientific">Racocetra persica</name>
    <dbReference type="NCBI Taxonomy" id="160502"/>
    <lineage>
        <taxon>Eukaryota</taxon>
        <taxon>Fungi</taxon>
        <taxon>Fungi incertae sedis</taxon>
        <taxon>Mucoromycota</taxon>
        <taxon>Glomeromycotina</taxon>
        <taxon>Glomeromycetes</taxon>
        <taxon>Diversisporales</taxon>
        <taxon>Gigasporaceae</taxon>
        <taxon>Racocetra</taxon>
    </lineage>
</organism>
<keyword evidence="2" id="KW-1185">Reference proteome</keyword>
<protein>
    <submittedName>
        <fullName evidence="1">10281_t:CDS:1</fullName>
    </submittedName>
</protein>
<reference evidence="1" key="1">
    <citation type="submission" date="2021-06" db="EMBL/GenBank/DDBJ databases">
        <authorList>
            <person name="Kallberg Y."/>
            <person name="Tangrot J."/>
            <person name="Rosling A."/>
        </authorList>
    </citation>
    <scope>NUCLEOTIDE SEQUENCE</scope>
    <source>
        <strain evidence="1">MA461A</strain>
    </source>
</reference>
<evidence type="ECO:0000313" key="2">
    <source>
        <dbReference type="Proteomes" id="UP000789920"/>
    </source>
</evidence>
<gene>
    <name evidence="1" type="ORF">RPERSI_LOCUS32073</name>
</gene>
<sequence length="155" mass="18209">AGDIYYESNIFESAADCYSNCEEWEKAGESYKKANKYAKAVIAYKNGGNYDTVVDLMQRQKIDDKTLRRISRFVNIHYRREDNKEMCEKAFHIIPTEEEQIEFLADHAPEELKKNYVKKKRFHDAGEFLRSRGNFEEAALMFSRSTNIKDIIESL</sequence>
<feature type="non-terminal residue" evidence="1">
    <location>
        <position position="1"/>
    </location>
</feature>
<dbReference type="Proteomes" id="UP000789920">
    <property type="component" value="Unassembled WGS sequence"/>
</dbReference>
<dbReference type="EMBL" id="CAJVQC010132137">
    <property type="protein sequence ID" value="CAG8841891.1"/>
    <property type="molecule type" value="Genomic_DNA"/>
</dbReference>
<proteinExistence type="predicted"/>
<feature type="non-terminal residue" evidence="1">
    <location>
        <position position="155"/>
    </location>
</feature>